<dbReference type="AlphaFoldDB" id="A0A1W0A861"/>
<evidence type="ECO:0000313" key="1">
    <source>
        <dbReference type="EMBL" id="OQS06482.1"/>
    </source>
</evidence>
<keyword evidence="2" id="KW-1185">Reference proteome</keyword>
<proteinExistence type="predicted"/>
<protein>
    <submittedName>
        <fullName evidence="1">Uncharacterized protein</fullName>
    </submittedName>
</protein>
<organism evidence="1 2">
    <name type="scientific">Thraustotheca clavata</name>
    <dbReference type="NCBI Taxonomy" id="74557"/>
    <lineage>
        <taxon>Eukaryota</taxon>
        <taxon>Sar</taxon>
        <taxon>Stramenopiles</taxon>
        <taxon>Oomycota</taxon>
        <taxon>Saprolegniomycetes</taxon>
        <taxon>Saprolegniales</taxon>
        <taxon>Achlyaceae</taxon>
        <taxon>Thraustotheca</taxon>
    </lineage>
</organism>
<reference evidence="1 2" key="1">
    <citation type="journal article" date="2014" name="Genome Biol. Evol.">
        <title>The secreted proteins of Achlya hypogyna and Thraustotheca clavata identify the ancestral oomycete secretome and reveal gene acquisitions by horizontal gene transfer.</title>
        <authorList>
            <person name="Misner I."/>
            <person name="Blouin N."/>
            <person name="Leonard G."/>
            <person name="Richards T.A."/>
            <person name="Lane C.E."/>
        </authorList>
    </citation>
    <scope>NUCLEOTIDE SEQUENCE [LARGE SCALE GENOMIC DNA]</scope>
    <source>
        <strain evidence="1 2">ATCC 34112</strain>
    </source>
</reference>
<evidence type="ECO:0000313" key="2">
    <source>
        <dbReference type="Proteomes" id="UP000243217"/>
    </source>
</evidence>
<sequence length="95" mass="10663">MDDAFANGHFNVVKFLCENRTEGCTTFGTSHAIRFGRYQAHACTTATKGEVAQYGRLDIVNFLSGKVYTNELLESVTEVASYMSRNQVRIIYVDI</sequence>
<comment type="caution">
    <text evidence="1">The sequence shown here is derived from an EMBL/GenBank/DDBJ whole genome shotgun (WGS) entry which is preliminary data.</text>
</comment>
<accession>A0A1W0A861</accession>
<dbReference type="EMBL" id="JNBS01000340">
    <property type="protein sequence ID" value="OQS06482.1"/>
    <property type="molecule type" value="Genomic_DNA"/>
</dbReference>
<name>A0A1W0A861_9STRA</name>
<dbReference type="Proteomes" id="UP000243217">
    <property type="component" value="Unassembled WGS sequence"/>
</dbReference>
<gene>
    <name evidence="1" type="ORF">THRCLA_20366</name>
</gene>